<name>A0AAE4LIG1_PHOVU</name>
<dbReference type="AlphaFoldDB" id="A0AAE4LIG1"/>
<evidence type="ECO:0000313" key="2">
    <source>
        <dbReference type="Proteomes" id="UP001181258"/>
    </source>
</evidence>
<evidence type="ECO:0000313" key="1">
    <source>
        <dbReference type="EMBL" id="MDU0251665.1"/>
    </source>
</evidence>
<sequence length="169" mass="19149">MQSIQWKLSADDAEKVDTIELPPKTTSNNTEEPMSITFSFEENIKETSQFYSDDPELFNSLTLKENILVDITANASTLSSEYRKLSSDLHAPLSLNETVLSPLYKSKETLKLSPHTKVTTECKIYIKEYTATYLAIFENDKGETIEMSGKWKGAFNKGSKVTYILKDIK</sequence>
<proteinExistence type="predicted"/>
<comment type="caution">
    <text evidence="1">The sequence shown here is derived from an EMBL/GenBank/DDBJ whole genome shotgun (WGS) entry which is preliminary data.</text>
</comment>
<dbReference type="RefSeq" id="WP_236253256.1">
    <property type="nucleotide sequence ID" value="NZ_JADNJS010000030.1"/>
</dbReference>
<protein>
    <submittedName>
        <fullName evidence="1">Uncharacterized protein</fullName>
    </submittedName>
</protein>
<dbReference type="EMBL" id="JAWDHD010000014">
    <property type="protein sequence ID" value="MDU0251665.1"/>
    <property type="molecule type" value="Genomic_DNA"/>
</dbReference>
<dbReference type="Proteomes" id="UP001181258">
    <property type="component" value="Unassembled WGS sequence"/>
</dbReference>
<reference evidence="1" key="1">
    <citation type="submission" date="2023-10" db="EMBL/GenBank/DDBJ databases">
        <title>Genome of potential pathogenic bacteria in Crohn's disease.</title>
        <authorList>
            <person name="Rodriguez-Palacios A."/>
        </authorList>
    </citation>
    <scope>NUCLEOTIDE SEQUENCE</scope>
    <source>
        <strain evidence="1">CavFT-hAR107</strain>
    </source>
</reference>
<organism evidence="1 2">
    <name type="scientific">Phocaeicola vulgatus</name>
    <name type="common">Bacteroides vulgatus</name>
    <dbReference type="NCBI Taxonomy" id="821"/>
    <lineage>
        <taxon>Bacteria</taxon>
        <taxon>Pseudomonadati</taxon>
        <taxon>Bacteroidota</taxon>
        <taxon>Bacteroidia</taxon>
        <taxon>Bacteroidales</taxon>
        <taxon>Bacteroidaceae</taxon>
        <taxon>Phocaeicola</taxon>
    </lineage>
</organism>
<gene>
    <name evidence="1" type="ORF">RVY68_24175</name>
</gene>
<accession>A0AAE4LIG1</accession>